<reference evidence="1" key="1">
    <citation type="submission" date="2014-09" db="EMBL/GenBank/DDBJ databases">
        <authorList>
            <person name="Magalhaes I.L.F."/>
            <person name="Oliveira U."/>
            <person name="Santos F.R."/>
            <person name="Vidigal T.H.D.A."/>
            <person name="Brescovit A.D."/>
            <person name="Santos A.J."/>
        </authorList>
    </citation>
    <scope>NUCLEOTIDE SEQUENCE</scope>
    <source>
        <tissue evidence="1">Shoot tissue taken approximately 20 cm above the soil surface</tissue>
    </source>
</reference>
<sequence length="63" mass="7241">MRANTPITDRTTTFFQKENRGAALELDVCCLVAIRMYIRLPFELESSTTAFRSSENQSRQVLL</sequence>
<accession>A0A0A8ZPK0</accession>
<name>A0A0A8ZPK0_ARUDO</name>
<proteinExistence type="predicted"/>
<reference evidence="1" key="2">
    <citation type="journal article" date="2015" name="Data Brief">
        <title>Shoot transcriptome of the giant reed, Arundo donax.</title>
        <authorList>
            <person name="Barrero R.A."/>
            <person name="Guerrero F.D."/>
            <person name="Moolhuijzen P."/>
            <person name="Goolsby J.A."/>
            <person name="Tidwell J."/>
            <person name="Bellgard S.E."/>
            <person name="Bellgard M.I."/>
        </authorList>
    </citation>
    <scope>NUCLEOTIDE SEQUENCE</scope>
    <source>
        <tissue evidence="1">Shoot tissue taken approximately 20 cm above the soil surface</tissue>
    </source>
</reference>
<dbReference type="AlphaFoldDB" id="A0A0A8ZPK0"/>
<dbReference type="EMBL" id="GBRH01258307">
    <property type="protein sequence ID" value="JAD39588.1"/>
    <property type="molecule type" value="Transcribed_RNA"/>
</dbReference>
<protein>
    <submittedName>
        <fullName evidence="1">Uncharacterized protein</fullName>
    </submittedName>
</protein>
<evidence type="ECO:0000313" key="1">
    <source>
        <dbReference type="EMBL" id="JAD39588.1"/>
    </source>
</evidence>
<organism evidence="1">
    <name type="scientific">Arundo donax</name>
    <name type="common">Giant reed</name>
    <name type="synonym">Donax arundinaceus</name>
    <dbReference type="NCBI Taxonomy" id="35708"/>
    <lineage>
        <taxon>Eukaryota</taxon>
        <taxon>Viridiplantae</taxon>
        <taxon>Streptophyta</taxon>
        <taxon>Embryophyta</taxon>
        <taxon>Tracheophyta</taxon>
        <taxon>Spermatophyta</taxon>
        <taxon>Magnoliopsida</taxon>
        <taxon>Liliopsida</taxon>
        <taxon>Poales</taxon>
        <taxon>Poaceae</taxon>
        <taxon>PACMAD clade</taxon>
        <taxon>Arundinoideae</taxon>
        <taxon>Arundineae</taxon>
        <taxon>Arundo</taxon>
    </lineage>
</organism>